<evidence type="ECO:0000313" key="6">
    <source>
        <dbReference type="Proteomes" id="UP000182744"/>
    </source>
</evidence>
<dbReference type="InterPro" id="IPR001638">
    <property type="entry name" value="Solute-binding_3/MltF_N"/>
</dbReference>
<dbReference type="Proteomes" id="UP000182744">
    <property type="component" value="Unassembled WGS sequence"/>
</dbReference>
<accession>A0A1G7BD13</accession>
<keyword evidence="1" id="KW-0732">Signal</keyword>
<evidence type="ECO:0000256" key="1">
    <source>
        <dbReference type="ARBA" id="ARBA00022729"/>
    </source>
</evidence>
<feature type="compositionally biased region" description="Low complexity" evidence="2">
    <location>
        <begin position="27"/>
        <end position="42"/>
    </location>
</feature>
<dbReference type="SUPFAM" id="SSF53850">
    <property type="entry name" value="Periplasmic binding protein-like II"/>
    <property type="match status" value="1"/>
</dbReference>
<evidence type="ECO:0000313" key="4">
    <source>
        <dbReference type="EMBL" id="MDY5153599.1"/>
    </source>
</evidence>
<dbReference type="RefSeq" id="WP_074661655.1">
    <property type="nucleotide sequence ID" value="NZ_FNAU01000004.1"/>
</dbReference>
<reference evidence="4" key="3">
    <citation type="submission" date="2023-10" db="EMBL/GenBank/DDBJ databases">
        <title>Whole Genome based description of the genera Actinobaculum and Actinotignum reveals a complex phylogenetic relationship within the species included in the genus Actinotignum.</title>
        <authorList>
            <person name="Jensen C.S."/>
            <person name="Dargis R."/>
            <person name="Kemp M."/>
            <person name="Christensen J.J."/>
        </authorList>
    </citation>
    <scope>NUCLEOTIDE SEQUENCE</scope>
    <source>
        <strain evidence="4">Actinobaculum_suis_CCUG19206T</strain>
    </source>
</reference>
<keyword evidence="6" id="KW-1185">Reference proteome</keyword>
<reference evidence="5" key="2">
    <citation type="submission" date="2016-10" db="EMBL/GenBank/DDBJ databases">
        <authorList>
            <person name="de Groot N.N."/>
        </authorList>
    </citation>
    <scope>NUCLEOTIDE SEQUENCE [LARGE SCALE GENOMIC DNA]</scope>
    <source>
        <strain evidence="5">DSM 20639</strain>
    </source>
</reference>
<organism evidence="5 6">
    <name type="scientific">Actinobaculum suis</name>
    <dbReference type="NCBI Taxonomy" id="1657"/>
    <lineage>
        <taxon>Bacteria</taxon>
        <taxon>Bacillati</taxon>
        <taxon>Actinomycetota</taxon>
        <taxon>Actinomycetes</taxon>
        <taxon>Actinomycetales</taxon>
        <taxon>Actinomycetaceae</taxon>
        <taxon>Actinobaculum</taxon>
    </lineage>
</organism>
<sequence>MRKHFLAGGLALAAAFFPLTGCSQQAGSGAGASDSGTNATSSEASPAGLTVREGELRIGLDGNFAPFGFHDENGELVGFEKEIGDVIAHDLGLQAVFIESPWDSLIAGLDTNNYDVVINNLVPTAERKQKYDFSDIYYAMDTWVAVPEGSDIHAETDLAGKNCSQTASSNFAGIVRDSGGTVVPATDLASSIELVRQGRAECTVHAGITLAYYLQQHPDSGLRLVPLPSVPHDDTAVMLKQGNPELREKINEVIANRLADGTFDVILAKYTPADWQATAKEQNETASSN</sequence>
<evidence type="ECO:0000256" key="2">
    <source>
        <dbReference type="SAM" id="MobiDB-lite"/>
    </source>
</evidence>
<dbReference type="EMBL" id="FNAU01000004">
    <property type="protein sequence ID" value="SDE24125.1"/>
    <property type="molecule type" value="Genomic_DNA"/>
</dbReference>
<dbReference type="PANTHER" id="PTHR35936">
    <property type="entry name" value="MEMBRANE-BOUND LYTIC MUREIN TRANSGLYCOSYLASE F"/>
    <property type="match status" value="1"/>
</dbReference>
<evidence type="ECO:0000259" key="3">
    <source>
        <dbReference type="SMART" id="SM00062"/>
    </source>
</evidence>
<feature type="domain" description="Solute-binding protein family 3/N-terminal" evidence="3">
    <location>
        <begin position="55"/>
        <end position="274"/>
    </location>
</feature>
<dbReference type="SMART" id="SM00062">
    <property type="entry name" value="PBPb"/>
    <property type="match status" value="1"/>
</dbReference>
<evidence type="ECO:0000313" key="5">
    <source>
        <dbReference type="EMBL" id="SDE24125.1"/>
    </source>
</evidence>
<reference evidence="6" key="1">
    <citation type="submission" date="2016-10" db="EMBL/GenBank/DDBJ databases">
        <authorList>
            <person name="Varghese N."/>
        </authorList>
    </citation>
    <scope>NUCLEOTIDE SEQUENCE [LARGE SCALE GENOMIC DNA]</scope>
    <source>
        <strain evidence="6">DSM 20639</strain>
    </source>
</reference>
<dbReference type="PANTHER" id="PTHR35936:SF19">
    <property type="entry name" value="AMINO-ACID-BINDING PROTEIN YXEM-RELATED"/>
    <property type="match status" value="1"/>
</dbReference>
<dbReference type="EMBL" id="JAWNFU010000003">
    <property type="protein sequence ID" value="MDY5153599.1"/>
    <property type="molecule type" value="Genomic_DNA"/>
</dbReference>
<feature type="region of interest" description="Disordered" evidence="2">
    <location>
        <begin position="27"/>
        <end position="46"/>
    </location>
</feature>
<protein>
    <submittedName>
        <fullName evidence="5">Cystine transport system substrate-binding protein</fullName>
    </submittedName>
    <submittedName>
        <fullName evidence="4">Transporter substrate-binding domain-containing protein</fullName>
    </submittedName>
</protein>
<gene>
    <name evidence="4" type="ORF">R6G71_05995</name>
    <name evidence="5" type="ORF">SAMN05421878_10491</name>
</gene>
<name>A0A1G7BD13_9ACTO</name>
<dbReference type="AlphaFoldDB" id="A0A1G7BD13"/>
<dbReference type="Proteomes" id="UP001273799">
    <property type="component" value="Unassembled WGS sequence"/>
</dbReference>
<proteinExistence type="predicted"/>
<dbReference type="Pfam" id="PF00497">
    <property type="entry name" value="SBP_bac_3"/>
    <property type="match status" value="1"/>
</dbReference>
<dbReference type="Gene3D" id="3.40.190.10">
    <property type="entry name" value="Periplasmic binding protein-like II"/>
    <property type="match status" value="2"/>
</dbReference>